<sequence>MATYAIVDDGLTGPWDTVLGDVASDWEAADPGLEPGNGGGLAARRSLETAVILCLMSDRYATVEDGRADEDDPRGWAGDGFDVRADLGEAELGSHLWLLRRQALTAETARRAEDMAHVALRPLIAQGAFARIDAVATPDPEQAQLLLAIAGYGDAGDQLYDRKFALLWAKEGPR</sequence>
<dbReference type="RefSeq" id="WP_307280194.1">
    <property type="nucleotide sequence ID" value="NZ_JAUSVX010000013.1"/>
</dbReference>
<proteinExistence type="predicted"/>
<organism evidence="1 2">
    <name type="scientific">Labrys wisconsinensis</name>
    <dbReference type="NCBI Taxonomy" id="425677"/>
    <lineage>
        <taxon>Bacteria</taxon>
        <taxon>Pseudomonadati</taxon>
        <taxon>Pseudomonadota</taxon>
        <taxon>Alphaproteobacteria</taxon>
        <taxon>Hyphomicrobiales</taxon>
        <taxon>Xanthobacteraceae</taxon>
        <taxon>Labrys</taxon>
    </lineage>
</organism>
<accession>A0ABU0JEW9</accession>
<name>A0ABU0JEW9_9HYPH</name>
<dbReference type="EMBL" id="JAUSVX010000013">
    <property type="protein sequence ID" value="MDQ0472823.1"/>
    <property type="molecule type" value="Genomic_DNA"/>
</dbReference>
<dbReference type="InterPro" id="IPR010877">
    <property type="entry name" value="Phage_Mu_Gp46"/>
</dbReference>
<dbReference type="Proteomes" id="UP001242480">
    <property type="component" value="Unassembled WGS sequence"/>
</dbReference>
<comment type="caution">
    <text evidence="1">The sequence shown here is derived from an EMBL/GenBank/DDBJ whole genome shotgun (WGS) entry which is preliminary data.</text>
</comment>
<gene>
    <name evidence="1" type="ORF">QO011_005853</name>
</gene>
<protein>
    <submittedName>
        <fullName evidence="1">Phage gp46-like protein</fullName>
    </submittedName>
</protein>
<evidence type="ECO:0000313" key="1">
    <source>
        <dbReference type="EMBL" id="MDQ0472823.1"/>
    </source>
</evidence>
<dbReference type="Pfam" id="PF07409">
    <property type="entry name" value="GP46"/>
    <property type="match status" value="1"/>
</dbReference>
<evidence type="ECO:0000313" key="2">
    <source>
        <dbReference type="Proteomes" id="UP001242480"/>
    </source>
</evidence>
<keyword evidence="2" id="KW-1185">Reference proteome</keyword>
<reference evidence="1 2" key="1">
    <citation type="submission" date="2023-07" db="EMBL/GenBank/DDBJ databases">
        <title>Genomic Encyclopedia of Type Strains, Phase IV (KMG-IV): sequencing the most valuable type-strain genomes for metagenomic binning, comparative biology and taxonomic classification.</title>
        <authorList>
            <person name="Goeker M."/>
        </authorList>
    </citation>
    <scope>NUCLEOTIDE SEQUENCE [LARGE SCALE GENOMIC DNA]</scope>
    <source>
        <strain evidence="1 2">DSM 19619</strain>
    </source>
</reference>